<proteinExistence type="predicted"/>
<dbReference type="InterPro" id="IPR029063">
    <property type="entry name" value="SAM-dependent_MTases_sf"/>
</dbReference>
<dbReference type="EMBL" id="BAABJP010000030">
    <property type="protein sequence ID" value="GAA5164645.1"/>
    <property type="molecule type" value="Genomic_DNA"/>
</dbReference>
<dbReference type="Proteomes" id="UP001428817">
    <property type="component" value="Unassembled WGS sequence"/>
</dbReference>
<dbReference type="Gene3D" id="3.40.50.150">
    <property type="entry name" value="Vaccinia Virus protein VP39"/>
    <property type="match status" value="1"/>
</dbReference>
<accession>A0ABP9QN39</accession>
<reference evidence="2" key="1">
    <citation type="journal article" date="2019" name="Int. J. Syst. Evol. Microbiol.">
        <title>The Global Catalogue of Microorganisms (GCM) 10K type strain sequencing project: providing services to taxonomists for standard genome sequencing and annotation.</title>
        <authorList>
            <consortium name="The Broad Institute Genomics Platform"/>
            <consortium name="The Broad Institute Genome Sequencing Center for Infectious Disease"/>
            <person name="Wu L."/>
            <person name="Ma J."/>
        </authorList>
    </citation>
    <scope>NUCLEOTIDE SEQUENCE [LARGE SCALE GENOMIC DNA]</scope>
    <source>
        <strain evidence="2">JCM 18303</strain>
    </source>
</reference>
<evidence type="ECO:0000313" key="2">
    <source>
        <dbReference type="Proteomes" id="UP001428817"/>
    </source>
</evidence>
<evidence type="ECO:0008006" key="3">
    <source>
        <dbReference type="Google" id="ProtNLM"/>
    </source>
</evidence>
<dbReference type="RefSeq" id="WP_185062435.1">
    <property type="nucleotide sequence ID" value="NZ_BAABJP010000030.1"/>
</dbReference>
<dbReference type="CDD" id="cd02440">
    <property type="entry name" value="AdoMet_MTases"/>
    <property type="match status" value="1"/>
</dbReference>
<sequence length="248" mass="26717">MTDPATLARANLMYRRPDLYDQLTTGDEQAAQVASAVAELAGPVASVLDLGCGTGRDLDIFRVHYGWDGTGIEFQPELVTYAQLVRPDLNIRLGDMRTVRLGRKFDLITCLGNSLAYLHTDAELQAAAETFAAHAHANTLLIINTLTAPPPSGEVMHSTCRIDDADAQVSVAGAWDADSKLHTTHRDWSFPDGSAASDTIIRRVTPPAEIARILRAHGFALVPAGPFVCAVHRRPREADPTPSGGRCP</sequence>
<dbReference type="Pfam" id="PF13489">
    <property type="entry name" value="Methyltransf_23"/>
    <property type="match status" value="1"/>
</dbReference>
<dbReference type="SUPFAM" id="SSF53335">
    <property type="entry name" value="S-adenosyl-L-methionine-dependent methyltransferases"/>
    <property type="match status" value="1"/>
</dbReference>
<name>A0ABP9QN39_9PSEU</name>
<organism evidence="1 2">
    <name type="scientific">Pseudonocardia eucalypti</name>
    <dbReference type="NCBI Taxonomy" id="648755"/>
    <lineage>
        <taxon>Bacteria</taxon>
        <taxon>Bacillati</taxon>
        <taxon>Actinomycetota</taxon>
        <taxon>Actinomycetes</taxon>
        <taxon>Pseudonocardiales</taxon>
        <taxon>Pseudonocardiaceae</taxon>
        <taxon>Pseudonocardia</taxon>
    </lineage>
</organism>
<keyword evidence="2" id="KW-1185">Reference proteome</keyword>
<evidence type="ECO:0000313" key="1">
    <source>
        <dbReference type="EMBL" id="GAA5164645.1"/>
    </source>
</evidence>
<gene>
    <name evidence="1" type="ORF">GCM10023321_53420</name>
</gene>
<protein>
    <recommendedName>
        <fullName evidence="3">Methyltransferase family protein</fullName>
    </recommendedName>
</protein>
<dbReference type="Gene3D" id="2.20.130.10">
    <property type="entry name" value="CAC2371-like domains"/>
    <property type="match status" value="1"/>
</dbReference>
<comment type="caution">
    <text evidence="1">The sequence shown here is derived from an EMBL/GenBank/DDBJ whole genome shotgun (WGS) entry which is preliminary data.</text>
</comment>